<organism evidence="3 4">
    <name type="scientific">Brassica carinata</name>
    <name type="common">Ethiopian mustard</name>
    <name type="synonym">Abyssinian cabbage</name>
    <dbReference type="NCBI Taxonomy" id="52824"/>
    <lineage>
        <taxon>Eukaryota</taxon>
        <taxon>Viridiplantae</taxon>
        <taxon>Streptophyta</taxon>
        <taxon>Embryophyta</taxon>
        <taxon>Tracheophyta</taxon>
        <taxon>Spermatophyta</taxon>
        <taxon>Magnoliopsida</taxon>
        <taxon>eudicotyledons</taxon>
        <taxon>Gunneridae</taxon>
        <taxon>Pentapetalae</taxon>
        <taxon>rosids</taxon>
        <taxon>malvids</taxon>
        <taxon>Brassicales</taxon>
        <taxon>Brassicaceae</taxon>
        <taxon>Brassiceae</taxon>
        <taxon>Brassica</taxon>
    </lineage>
</organism>
<feature type="transmembrane region" description="Helical" evidence="2">
    <location>
        <begin position="180"/>
        <end position="200"/>
    </location>
</feature>
<keyword evidence="2" id="KW-0472">Membrane</keyword>
<reference evidence="3 4" key="1">
    <citation type="submission" date="2020-02" db="EMBL/GenBank/DDBJ databases">
        <authorList>
            <person name="Ma Q."/>
            <person name="Huang Y."/>
            <person name="Song X."/>
            <person name="Pei D."/>
        </authorList>
    </citation>
    <scope>NUCLEOTIDE SEQUENCE [LARGE SCALE GENOMIC DNA]</scope>
    <source>
        <strain evidence="3">Sxm20200214</strain>
        <tissue evidence="3">Leaf</tissue>
    </source>
</reference>
<evidence type="ECO:0000313" key="3">
    <source>
        <dbReference type="EMBL" id="KAG2251441.1"/>
    </source>
</evidence>
<keyword evidence="2" id="KW-1133">Transmembrane helix</keyword>
<evidence type="ECO:0000256" key="2">
    <source>
        <dbReference type="SAM" id="Phobius"/>
    </source>
</evidence>
<feature type="compositionally biased region" description="Basic residues" evidence="1">
    <location>
        <begin position="54"/>
        <end position="69"/>
    </location>
</feature>
<name>A0A8X7PGM6_BRACI</name>
<dbReference type="Proteomes" id="UP000886595">
    <property type="component" value="Unassembled WGS sequence"/>
</dbReference>
<feature type="region of interest" description="Disordered" evidence="1">
    <location>
        <begin position="50"/>
        <end position="80"/>
    </location>
</feature>
<comment type="caution">
    <text evidence="3">The sequence shown here is derived from an EMBL/GenBank/DDBJ whole genome shotgun (WGS) entry which is preliminary data.</text>
</comment>
<sequence>MADVTADFPLGFITMAEEAVDLRFGLACAEEAKVVLLVLRSLEMEEFREESKRRSGSRKVRRGRRVHRGRREEDQESFRRSPNLTKVGKSALRVIKGHFSPLGESVSRGGGIGDLAAVWRQILSSPGWLGSCSQRVSEHLVVLREALLRSGVGGDAAGFLSVLLPLPVWFGAVTGECVDLLLVVFIPVCAWSSLILATGFSFGSKDFLIFGSRRRQSTRVFRVSICQWGLWSLGGLVGDSGISQHREQDRFMVVSSHIVFAGLGMLSASTSSGRFEPIFSFFCLVERPSRALGPDGVAI</sequence>
<protein>
    <submittedName>
        <fullName evidence="3">Uncharacterized protein</fullName>
    </submittedName>
</protein>
<accession>A0A8X7PGM6</accession>
<keyword evidence="4" id="KW-1185">Reference proteome</keyword>
<feature type="transmembrane region" description="Helical" evidence="2">
    <location>
        <begin position="156"/>
        <end position="174"/>
    </location>
</feature>
<evidence type="ECO:0000256" key="1">
    <source>
        <dbReference type="SAM" id="MobiDB-lite"/>
    </source>
</evidence>
<evidence type="ECO:0000313" key="4">
    <source>
        <dbReference type="Proteomes" id="UP000886595"/>
    </source>
</evidence>
<feature type="compositionally biased region" description="Basic and acidic residues" evidence="1">
    <location>
        <begin position="70"/>
        <end position="79"/>
    </location>
</feature>
<dbReference type="AlphaFoldDB" id="A0A8X7PGM6"/>
<proteinExistence type="predicted"/>
<dbReference type="EMBL" id="JAAMPC010000016">
    <property type="protein sequence ID" value="KAG2251441.1"/>
    <property type="molecule type" value="Genomic_DNA"/>
</dbReference>
<gene>
    <name evidence="3" type="ORF">Bca52824_081577</name>
</gene>
<keyword evidence="2" id="KW-0812">Transmembrane</keyword>